<dbReference type="PANTHER" id="PTHR10742:SF342">
    <property type="entry name" value="AMINE OXIDASE"/>
    <property type="match status" value="1"/>
</dbReference>
<accession>A0A382EMM0</accession>
<reference evidence="4" key="1">
    <citation type="submission" date="2018-05" db="EMBL/GenBank/DDBJ databases">
        <authorList>
            <person name="Lanie J.A."/>
            <person name="Ng W.-L."/>
            <person name="Kazmierczak K.M."/>
            <person name="Andrzejewski T.M."/>
            <person name="Davidsen T.M."/>
            <person name="Wayne K.J."/>
            <person name="Tettelin H."/>
            <person name="Glass J.I."/>
            <person name="Rusch D."/>
            <person name="Podicherti R."/>
            <person name="Tsui H.-C.T."/>
            <person name="Winkler M.E."/>
        </authorList>
    </citation>
    <scope>NUCLEOTIDE SEQUENCE</scope>
</reference>
<dbReference type="NCBIfam" id="TIGR01409">
    <property type="entry name" value="TAT_signal_seq"/>
    <property type="match status" value="1"/>
</dbReference>
<dbReference type="SUPFAM" id="SSF51905">
    <property type="entry name" value="FAD/NAD(P)-binding domain"/>
    <property type="match status" value="1"/>
</dbReference>
<dbReference type="GO" id="GO:0009063">
    <property type="term" value="P:amino acid catabolic process"/>
    <property type="evidence" value="ECO:0007669"/>
    <property type="project" value="TreeGrafter"/>
</dbReference>
<feature type="non-terminal residue" evidence="4">
    <location>
        <position position="472"/>
    </location>
</feature>
<name>A0A382EMM0_9ZZZZ</name>
<organism evidence="4">
    <name type="scientific">marine metagenome</name>
    <dbReference type="NCBI Taxonomy" id="408172"/>
    <lineage>
        <taxon>unclassified sequences</taxon>
        <taxon>metagenomes</taxon>
        <taxon>ecological metagenomes</taxon>
    </lineage>
</organism>
<evidence type="ECO:0000259" key="3">
    <source>
        <dbReference type="Pfam" id="PF01593"/>
    </source>
</evidence>
<comment type="cofactor">
    <cofactor evidence="1">
        <name>FAD</name>
        <dbReference type="ChEBI" id="CHEBI:57692"/>
    </cofactor>
</comment>
<dbReference type="InterPro" id="IPR002937">
    <property type="entry name" value="Amino_oxidase"/>
</dbReference>
<evidence type="ECO:0000256" key="2">
    <source>
        <dbReference type="ARBA" id="ARBA00023002"/>
    </source>
</evidence>
<protein>
    <recommendedName>
        <fullName evidence="3">Amine oxidase domain-containing protein</fullName>
    </recommendedName>
</protein>
<dbReference type="InterPro" id="IPR001613">
    <property type="entry name" value="Flavin_amine_oxidase"/>
</dbReference>
<dbReference type="PRINTS" id="PR00757">
    <property type="entry name" value="AMINEOXDASEF"/>
</dbReference>
<evidence type="ECO:0000313" key="4">
    <source>
        <dbReference type="EMBL" id="SVB52056.1"/>
    </source>
</evidence>
<keyword evidence="2" id="KW-0560">Oxidoreductase</keyword>
<dbReference type="InterPro" id="IPR050281">
    <property type="entry name" value="Flavin_monoamine_oxidase"/>
</dbReference>
<dbReference type="EMBL" id="UINC01045370">
    <property type="protein sequence ID" value="SVB52056.1"/>
    <property type="molecule type" value="Genomic_DNA"/>
</dbReference>
<evidence type="ECO:0000256" key="1">
    <source>
        <dbReference type="ARBA" id="ARBA00001974"/>
    </source>
</evidence>
<dbReference type="InterPro" id="IPR019546">
    <property type="entry name" value="TAT_signal_bac_arc"/>
</dbReference>
<dbReference type="Pfam" id="PF01593">
    <property type="entry name" value="Amino_oxidase"/>
    <property type="match status" value="1"/>
</dbReference>
<dbReference type="InterPro" id="IPR036188">
    <property type="entry name" value="FAD/NAD-bd_sf"/>
</dbReference>
<dbReference type="PROSITE" id="PS51318">
    <property type="entry name" value="TAT"/>
    <property type="match status" value="1"/>
</dbReference>
<feature type="domain" description="Amine oxidase" evidence="3">
    <location>
        <begin position="48"/>
        <end position="472"/>
    </location>
</feature>
<gene>
    <name evidence="4" type="ORF">METZ01_LOCUS204910</name>
</gene>
<proteinExistence type="predicted"/>
<dbReference type="PANTHER" id="PTHR10742">
    <property type="entry name" value="FLAVIN MONOAMINE OXIDASE"/>
    <property type="match status" value="1"/>
</dbReference>
<dbReference type="GO" id="GO:0001716">
    <property type="term" value="F:L-amino-acid oxidase activity"/>
    <property type="evidence" value="ECO:0007669"/>
    <property type="project" value="TreeGrafter"/>
</dbReference>
<dbReference type="AlphaFoldDB" id="A0A382EMM0"/>
<dbReference type="SUPFAM" id="SSF54373">
    <property type="entry name" value="FAD-linked reductases, C-terminal domain"/>
    <property type="match status" value="1"/>
</dbReference>
<sequence>MPNISRRKFIKKSGAGVAVATITPLVTARVFSSAPESDRRVLIIGAGLAGLSCAYELKQAGFDVILLEARTRPGGRVRTYRDPFADGLYAEMGAEYVDSSDTYARKYCKKFGLEVLTAKLYDGIFVRGRRYSMKDFKDNKQTLPFEGAEPGKLFANERKYIEHWFEKIEDINDLPKEVLELDKISVAQLLRKEKAPRDIVDLYTYTNATESTIRPDQANALGFVLGHYRASGFNEDTDEGRILGGNDQLPKRFAQEVSDSIMYGKPVRRISMGKKVVEVSFEDGGKISTISSPRIVIAMPFSILRKVRIDNEFPADKMRCIRELQYGHVMKFAMQFKQRFWDKPGSLGQRVFTDTPLRRVYHFSIDQPGPRGILLTFTSADDARKLGKLSKVNRMKRAREVVSGMWSEAETYWENGTVKYWNEDPFMQGSYSTSGVGHSKGFKDIAGRQEGIAHFAGEHTVAASMNGAIKSG</sequence>
<dbReference type="Gene3D" id="3.50.50.60">
    <property type="entry name" value="FAD/NAD(P)-binding domain"/>
    <property type="match status" value="1"/>
</dbReference>
<dbReference type="InterPro" id="IPR006311">
    <property type="entry name" value="TAT_signal"/>
</dbReference>